<evidence type="ECO:0000313" key="2">
    <source>
        <dbReference type="Proteomes" id="UP000694050"/>
    </source>
</evidence>
<dbReference type="EMBL" id="JAELUQ010000002">
    <property type="protein sequence ID" value="KAG7418961.1"/>
    <property type="molecule type" value="Genomic_DNA"/>
</dbReference>
<dbReference type="AlphaFoldDB" id="A0A8J5P588"/>
<comment type="caution">
    <text evidence="1">The sequence shown here is derived from an EMBL/GenBank/DDBJ whole genome shotgun (WGS) entry which is preliminary data.</text>
</comment>
<protein>
    <submittedName>
        <fullName evidence="1">Uncharacterized protein</fullName>
    </submittedName>
</protein>
<sequence length="99" mass="11068">MPLISWSTKETWKAYRRRTNASPIVIRSNAPDNPIQSWVTSVSLSTDNAIRPDDRELQSFTESARVPQIPPLAHLPGPLAFPIEHPSRISTMDTSSSDQ</sequence>
<dbReference type="Proteomes" id="UP000694050">
    <property type="component" value="Unassembled WGS sequence"/>
</dbReference>
<accession>A0A8J5P588</accession>
<reference evidence="1" key="1">
    <citation type="submission" date="2021-04" db="EMBL/GenBank/DDBJ databases">
        <title>First draft genome resource for Brassicaceae pathogens Fusarium oxysporum f. sp. raphani and Fusarium oxysporum f. sp. rapae.</title>
        <authorList>
            <person name="Asai S."/>
        </authorList>
    </citation>
    <scope>NUCLEOTIDE SEQUENCE</scope>
    <source>
        <strain evidence="1">Tf1208</strain>
    </source>
</reference>
<evidence type="ECO:0000313" key="1">
    <source>
        <dbReference type="EMBL" id="KAG7418961.1"/>
    </source>
</evidence>
<name>A0A8J5P588_FUSOX</name>
<organism evidence="1 2">
    <name type="scientific">Fusarium oxysporum f. sp. rapae</name>
    <dbReference type="NCBI Taxonomy" id="485398"/>
    <lineage>
        <taxon>Eukaryota</taxon>
        <taxon>Fungi</taxon>
        <taxon>Dikarya</taxon>
        <taxon>Ascomycota</taxon>
        <taxon>Pezizomycotina</taxon>
        <taxon>Sordariomycetes</taxon>
        <taxon>Hypocreomycetidae</taxon>
        <taxon>Hypocreales</taxon>
        <taxon>Nectriaceae</taxon>
        <taxon>Fusarium</taxon>
        <taxon>Fusarium oxysporum species complex</taxon>
    </lineage>
</organism>
<proteinExistence type="predicted"/>
<gene>
    <name evidence="1" type="ORF">Forpe1208_v003389</name>
</gene>